<evidence type="ECO:0000259" key="6">
    <source>
        <dbReference type="Pfam" id="PF03470"/>
    </source>
</evidence>
<dbReference type="AlphaFoldDB" id="A0AAD8KD82"/>
<reference evidence="7" key="1">
    <citation type="journal article" date="2023" name="bioRxiv">
        <title>Improved chromosome-level genome assembly for marigold (Tagetes erecta).</title>
        <authorList>
            <person name="Jiang F."/>
            <person name="Yuan L."/>
            <person name="Wang S."/>
            <person name="Wang H."/>
            <person name="Xu D."/>
            <person name="Wang A."/>
            <person name="Fan W."/>
        </authorList>
    </citation>
    <scope>NUCLEOTIDE SEQUENCE</scope>
    <source>
        <strain evidence="7">WSJ</strain>
        <tissue evidence="7">Leaf</tissue>
    </source>
</reference>
<dbReference type="InterPro" id="IPR005380">
    <property type="entry name" value="XS_domain"/>
</dbReference>
<evidence type="ECO:0000256" key="1">
    <source>
        <dbReference type="ARBA" id="ARBA00023054"/>
    </source>
</evidence>
<keyword evidence="2" id="KW-0943">RNA-mediated gene silencing</keyword>
<feature type="domain" description="Factor of DNA methylation 1-5/IDN2" evidence="5">
    <location>
        <begin position="546"/>
        <end position="676"/>
    </location>
</feature>
<dbReference type="Pfam" id="PF03469">
    <property type="entry name" value="XH"/>
    <property type="match status" value="1"/>
</dbReference>
<feature type="domain" description="Zinc finger-XS" evidence="6">
    <location>
        <begin position="51"/>
        <end position="90"/>
    </location>
</feature>
<evidence type="ECO:0000259" key="5">
    <source>
        <dbReference type="Pfam" id="PF03469"/>
    </source>
</evidence>
<gene>
    <name evidence="7" type="ORF">QVD17_22697</name>
</gene>
<feature type="domain" description="XS" evidence="4">
    <location>
        <begin position="173"/>
        <end position="283"/>
    </location>
</feature>
<accession>A0AAD8KD82</accession>
<keyword evidence="1 3" id="KW-0175">Coiled coil</keyword>
<dbReference type="InterPro" id="IPR005381">
    <property type="entry name" value="Znf-XS_domain"/>
</dbReference>
<dbReference type="InterPro" id="IPR038588">
    <property type="entry name" value="XS_domain_sf"/>
</dbReference>
<dbReference type="PANTHER" id="PTHR21596">
    <property type="entry name" value="RIBONUCLEASE P SUBUNIT P38"/>
    <property type="match status" value="1"/>
</dbReference>
<proteinExistence type="predicted"/>
<dbReference type="Proteomes" id="UP001229421">
    <property type="component" value="Unassembled WGS sequence"/>
</dbReference>
<dbReference type="InterPro" id="IPR045177">
    <property type="entry name" value="FDM1-5/IDN2"/>
</dbReference>
<comment type="caution">
    <text evidence="7">The sequence shown here is derived from an EMBL/GenBank/DDBJ whole genome shotgun (WGS) entry which is preliminary data.</text>
</comment>
<feature type="coiled-coil region" evidence="3">
    <location>
        <begin position="387"/>
        <end position="515"/>
    </location>
</feature>
<dbReference type="Pfam" id="PF03468">
    <property type="entry name" value="XS"/>
    <property type="match status" value="1"/>
</dbReference>
<evidence type="ECO:0000313" key="8">
    <source>
        <dbReference type="Proteomes" id="UP001229421"/>
    </source>
</evidence>
<dbReference type="EMBL" id="JAUHHV010000006">
    <property type="protein sequence ID" value="KAK1420817.1"/>
    <property type="molecule type" value="Genomic_DNA"/>
</dbReference>
<evidence type="ECO:0000256" key="3">
    <source>
        <dbReference type="SAM" id="Coils"/>
    </source>
</evidence>
<name>A0AAD8KD82_TARER</name>
<keyword evidence="8" id="KW-1185">Reference proteome</keyword>
<evidence type="ECO:0000313" key="7">
    <source>
        <dbReference type="EMBL" id="KAK1420817.1"/>
    </source>
</evidence>
<dbReference type="InterPro" id="IPR005379">
    <property type="entry name" value="FDM1-5/IDN2_XH"/>
</dbReference>
<organism evidence="7 8">
    <name type="scientific">Tagetes erecta</name>
    <name type="common">African marigold</name>
    <dbReference type="NCBI Taxonomy" id="13708"/>
    <lineage>
        <taxon>Eukaryota</taxon>
        <taxon>Viridiplantae</taxon>
        <taxon>Streptophyta</taxon>
        <taxon>Embryophyta</taxon>
        <taxon>Tracheophyta</taxon>
        <taxon>Spermatophyta</taxon>
        <taxon>Magnoliopsida</taxon>
        <taxon>eudicotyledons</taxon>
        <taxon>Gunneridae</taxon>
        <taxon>Pentapetalae</taxon>
        <taxon>asterids</taxon>
        <taxon>campanulids</taxon>
        <taxon>Asterales</taxon>
        <taxon>Asteraceae</taxon>
        <taxon>Asteroideae</taxon>
        <taxon>Heliantheae alliance</taxon>
        <taxon>Tageteae</taxon>
        <taxon>Tagetes</taxon>
    </lineage>
</organism>
<sequence length="678" mass="79677">MEERKTQCTMSRRRRDTINIDRELEEYKRIYHKELRGGRYKIRYSEKILKCPFCRDSRDYGYKDLLRHANRIVRESKSASFKDKAKHMGLIEYLERDFHAKVKLYDSKSVKTTPKHRDNEELIVHDKTKFSDSRNVKTSSKQNDNEELNVHAKTMCSDSTYVKTMPKQNDSAELIVWPWMAVVANIPVEYKDGKYTGDSGKKLKDDWTEKGYNPVKVHPLWSWKGHSGHAVVEFGKTWGGLSHVMMFMKDFEVNKHGRKEWYDRKKCKDDKLYAWIATDEDYHSSGLVGDYLRKNGDLKTVADVQKEDEVKGSKLIMGLKTMIDEKDKRSEEMNIEISITDIKLKTVMKQKEEMTEYFNREMEMMRKEANEQLKMITLGQERSKRLLEDREKKLRARQARNETEERKLEDEKRMNELAIKEQIKADERLLKLAEDQKGKKEKLHQKIIELQKKLDEKQRLELEIEQMKGAVEVMKHVTEGDLEAKKKMESIQNDLKEKEEELGDLEELNQALIVKERMSNDELVEARKELISGLCENTSRAHIIVKRMGKLDEKPFIAAAKRDGSGKKGAENAIKLASLWENHLGDPSWHPFKVITVEGKVKEVLDEEDEKIASLKNECEKDIFDAVVTALNELNEYNPSGRYPVPQLWNNKEKRNATLKEGVEYLLKQWKTHKQRKR</sequence>
<dbReference type="GO" id="GO:0080188">
    <property type="term" value="P:gene silencing by siRNA-directed DNA methylation"/>
    <property type="evidence" value="ECO:0007669"/>
    <property type="project" value="InterPro"/>
</dbReference>
<dbReference type="Pfam" id="PF03470">
    <property type="entry name" value="zf-XS"/>
    <property type="match status" value="1"/>
</dbReference>
<dbReference type="Gene3D" id="3.30.70.2890">
    <property type="entry name" value="XS domain"/>
    <property type="match status" value="1"/>
</dbReference>
<protein>
    <submittedName>
        <fullName evidence="7">Uncharacterized protein</fullName>
    </submittedName>
</protein>
<evidence type="ECO:0000259" key="4">
    <source>
        <dbReference type="Pfam" id="PF03468"/>
    </source>
</evidence>
<evidence type="ECO:0000256" key="2">
    <source>
        <dbReference type="ARBA" id="ARBA00023158"/>
    </source>
</evidence>
<dbReference type="PANTHER" id="PTHR21596:SF23">
    <property type="entry name" value="FACTOR OF DNA METHYLATION 4"/>
    <property type="match status" value="1"/>
</dbReference>